<dbReference type="SUPFAM" id="SSF47413">
    <property type="entry name" value="lambda repressor-like DNA-binding domains"/>
    <property type="match status" value="1"/>
</dbReference>
<proteinExistence type="predicted"/>
<dbReference type="PROSITE" id="PS50943">
    <property type="entry name" value="HTH_CROC1"/>
    <property type="match status" value="1"/>
</dbReference>
<dbReference type="Proteomes" id="UP001174037">
    <property type="component" value="Unassembled WGS sequence"/>
</dbReference>
<gene>
    <name evidence="2" type="ORF">P1A27_10675</name>
</gene>
<dbReference type="GO" id="GO:0003677">
    <property type="term" value="F:DNA binding"/>
    <property type="evidence" value="ECO:0007669"/>
    <property type="project" value="InterPro"/>
</dbReference>
<dbReference type="Pfam" id="PF13443">
    <property type="entry name" value="HTH_26"/>
    <property type="match status" value="1"/>
</dbReference>
<reference evidence="2" key="1">
    <citation type="journal article" date="2023" name="Int. J. Mol. Sci.">
        <title>Antibiotic Resistance/Susceptibility Profiles of Staphylococcus equorum Strains from Cheese, and Genome Analysis for Antibiotic Resistance Genes.</title>
        <authorList>
            <person name="Vazquez L."/>
            <person name="Srednik M.E."/>
            <person name="Rodriguez J."/>
            <person name="Florez A.B."/>
            <person name="Mayo B."/>
        </authorList>
    </citation>
    <scope>NUCLEOTIDE SEQUENCE</scope>
    <source>
        <strain evidence="2">5A3I</strain>
    </source>
</reference>
<name>A0AAW7ALN4_9STAP</name>
<dbReference type="SMART" id="SM00530">
    <property type="entry name" value="HTH_XRE"/>
    <property type="match status" value="1"/>
</dbReference>
<protein>
    <submittedName>
        <fullName evidence="2">Helix-turn-helix transcriptional regulator</fullName>
    </submittedName>
</protein>
<evidence type="ECO:0000313" key="3">
    <source>
        <dbReference type="Proteomes" id="UP001174037"/>
    </source>
</evidence>
<dbReference type="AlphaFoldDB" id="A0AAW7ALN4"/>
<dbReference type="InterPro" id="IPR001387">
    <property type="entry name" value="Cro/C1-type_HTH"/>
</dbReference>
<sequence length="222" mass="26108">MIRNRLSELLSERGLKTSRVAKEVSIARSSLTSMIQNDSEMVRYDAIDKLCNYLNVSPKDFFEHIPLNFDFSFDEEPRVNITKRKKRPTNFDFNEMLGLEYFEFEMLVDVKTPRNDKINFDLELKCIGAARDNHLRQQLVFNISNEEENAALKKYVDELTPGLRNVLFKKITKQLNDYVLPIVKNNVENYSVTYVDSNTEKTLHNEILQSQVYLVSDIFREY</sequence>
<accession>A0AAW7ALN4</accession>
<dbReference type="Gene3D" id="1.10.260.40">
    <property type="entry name" value="lambda repressor-like DNA-binding domains"/>
    <property type="match status" value="1"/>
</dbReference>
<comment type="caution">
    <text evidence="2">The sequence shown here is derived from an EMBL/GenBank/DDBJ whole genome shotgun (WGS) entry which is preliminary data.</text>
</comment>
<dbReference type="CDD" id="cd00093">
    <property type="entry name" value="HTH_XRE"/>
    <property type="match status" value="1"/>
</dbReference>
<dbReference type="InterPro" id="IPR010982">
    <property type="entry name" value="Lambda_DNA-bd_dom_sf"/>
</dbReference>
<organism evidence="2 3">
    <name type="scientific">Staphylococcus equorum</name>
    <dbReference type="NCBI Taxonomy" id="246432"/>
    <lineage>
        <taxon>Bacteria</taxon>
        <taxon>Bacillati</taxon>
        <taxon>Bacillota</taxon>
        <taxon>Bacilli</taxon>
        <taxon>Bacillales</taxon>
        <taxon>Staphylococcaceae</taxon>
        <taxon>Staphylococcus</taxon>
    </lineage>
</organism>
<reference evidence="2" key="2">
    <citation type="submission" date="2023-03" db="EMBL/GenBank/DDBJ databases">
        <authorList>
            <person name="Vazquez L."/>
            <person name="Rodriguez J."/>
            <person name="Mayo B."/>
            <person name="Florez A.B."/>
        </authorList>
    </citation>
    <scope>NUCLEOTIDE SEQUENCE</scope>
    <source>
        <strain evidence="2">5A3I</strain>
    </source>
</reference>
<dbReference type="EMBL" id="JARGCK010000008">
    <property type="protein sequence ID" value="MDK9866405.1"/>
    <property type="molecule type" value="Genomic_DNA"/>
</dbReference>
<feature type="domain" description="HTH cro/C1-type" evidence="1">
    <location>
        <begin position="6"/>
        <end position="61"/>
    </location>
</feature>
<evidence type="ECO:0000259" key="1">
    <source>
        <dbReference type="PROSITE" id="PS50943"/>
    </source>
</evidence>
<evidence type="ECO:0000313" key="2">
    <source>
        <dbReference type="EMBL" id="MDK9866405.1"/>
    </source>
</evidence>
<dbReference type="RefSeq" id="WP_285323974.1">
    <property type="nucleotide sequence ID" value="NZ_JARGCJ010000007.1"/>
</dbReference>